<protein>
    <submittedName>
        <fullName evidence="1">1734_t:CDS:1</fullName>
    </submittedName>
</protein>
<evidence type="ECO:0000313" key="1">
    <source>
        <dbReference type="EMBL" id="CAG8756572.1"/>
    </source>
</evidence>
<dbReference type="EMBL" id="CAJVPU010048989">
    <property type="protein sequence ID" value="CAG8756572.1"/>
    <property type="molecule type" value="Genomic_DNA"/>
</dbReference>
<feature type="non-terminal residue" evidence="1">
    <location>
        <position position="1"/>
    </location>
</feature>
<gene>
    <name evidence="1" type="ORF">DHETER_LOCUS14986</name>
</gene>
<proteinExistence type="predicted"/>
<evidence type="ECO:0000313" key="2">
    <source>
        <dbReference type="Proteomes" id="UP000789702"/>
    </source>
</evidence>
<dbReference type="Proteomes" id="UP000789702">
    <property type="component" value="Unassembled WGS sequence"/>
</dbReference>
<keyword evidence="2" id="KW-1185">Reference proteome</keyword>
<sequence>SIHKNEQKDELAEVVVKTAYHSDEIFETDEDLAEYERSINK</sequence>
<reference evidence="1" key="1">
    <citation type="submission" date="2021-06" db="EMBL/GenBank/DDBJ databases">
        <authorList>
            <person name="Kallberg Y."/>
            <person name="Tangrot J."/>
            <person name="Rosling A."/>
        </authorList>
    </citation>
    <scope>NUCLEOTIDE SEQUENCE</scope>
    <source>
        <strain evidence="1">IL203A</strain>
    </source>
</reference>
<name>A0ACA9QKB4_9GLOM</name>
<comment type="caution">
    <text evidence="1">The sequence shown here is derived from an EMBL/GenBank/DDBJ whole genome shotgun (WGS) entry which is preliminary data.</text>
</comment>
<organism evidence="1 2">
    <name type="scientific">Dentiscutata heterogama</name>
    <dbReference type="NCBI Taxonomy" id="1316150"/>
    <lineage>
        <taxon>Eukaryota</taxon>
        <taxon>Fungi</taxon>
        <taxon>Fungi incertae sedis</taxon>
        <taxon>Mucoromycota</taxon>
        <taxon>Glomeromycotina</taxon>
        <taxon>Glomeromycetes</taxon>
        <taxon>Diversisporales</taxon>
        <taxon>Gigasporaceae</taxon>
        <taxon>Dentiscutata</taxon>
    </lineage>
</organism>
<accession>A0ACA9QKB4</accession>